<sequence>MTIPRRDGSGIKAERMRQMHRMLQVGKKVDYITFLAACSYQMGLSDVTTEKYLSDLEILGFIEVNEKEGWIQEVVTE</sequence>
<accession>X1GVY6</accession>
<dbReference type="EMBL" id="BARU01006809">
    <property type="protein sequence ID" value="GAH37173.1"/>
    <property type="molecule type" value="Genomic_DNA"/>
</dbReference>
<protein>
    <recommendedName>
        <fullName evidence="2">ArnR1-like winged helix-turn-helix domain-containing protein</fullName>
    </recommendedName>
</protein>
<comment type="caution">
    <text evidence="1">The sequence shown here is derived from an EMBL/GenBank/DDBJ whole genome shotgun (WGS) entry which is preliminary data.</text>
</comment>
<gene>
    <name evidence="1" type="ORF">S03H2_13406</name>
</gene>
<evidence type="ECO:0000313" key="1">
    <source>
        <dbReference type="EMBL" id="GAH37173.1"/>
    </source>
</evidence>
<evidence type="ECO:0008006" key="2">
    <source>
        <dbReference type="Google" id="ProtNLM"/>
    </source>
</evidence>
<organism evidence="1">
    <name type="scientific">marine sediment metagenome</name>
    <dbReference type="NCBI Taxonomy" id="412755"/>
    <lineage>
        <taxon>unclassified sequences</taxon>
        <taxon>metagenomes</taxon>
        <taxon>ecological metagenomes</taxon>
    </lineage>
</organism>
<dbReference type="AlphaFoldDB" id="X1GVY6"/>
<name>X1GVY6_9ZZZZ</name>
<reference evidence="1" key="1">
    <citation type="journal article" date="2014" name="Front. Microbiol.">
        <title>High frequency of phylogenetically diverse reductive dehalogenase-homologous genes in deep subseafloor sedimentary metagenomes.</title>
        <authorList>
            <person name="Kawai M."/>
            <person name="Futagami T."/>
            <person name="Toyoda A."/>
            <person name="Takaki Y."/>
            <person name="Nishi S."/>
            <person name="Hori S."/>
            <person name="Arai W."/>
            <person name="Tsubouchi T."/>
            <person name="Morono Y."/>
            <person name="Uchiyama I."/>
            <person name="Ito T."/>
            <person name="Fujiyama A."/>
            <person name="Inagaki F."/>
            <person name="Takami H."/>
        </authorList>
    </citation>
    <scope>NUCLEOTIDE SEQUENCE</scope>
    <source>
        <strain evidence="1">Expedition CK06-06</strain>
    </source>
</reference>
<proteinExistence type="predicted"/>